<keyword evidence="5" id="KW-0997">Cell inner membrane</keyword>
<evidence type="ECO:0000313" key="14">
    <source>
        <dbReference type="Proteomes" id="UP001204142"/>
    </source>
</evidence>
<dbReference type="Proteomes" id="UP001204142">
    <property type="component" value="Unassembled WGS sequence"/>
</dbReference>
<comment type="similarity">
    <text evidence="9">Belongs to the GSP H family.</text>
</comment>
<keyword evidence="6 11" id="KW-0812">Transmembrane</keyword>
<evidence type="ECO:0000256" key="6">
    <source>
        <dbReference type="ARBA" id="ARBA00022692"/>
    </source>
</evidence>
<dbReference type="NCBIfam" id="TIGR02532">
    <property type="entry name" value="IV_pilin_GFxxxE"/>
    <property type="match status" value="1"/>
</dbReference>
<dbReference type="RefSeq" id="WP_256765447.1">
    <property type="nucleotide sequence ID" value="NZ_JANIGO010000006.1"/>
</dbReference>
<dbReference type="Pfam" id="PF07963">
    <property type="entry name" value="N_methyl"/>
    <property type="match status" value="1"/>
</dbReference>
<reference evidence="13 14" key="1">
    <citation type="submission" date="2022-07" db="EMBL/GenBank/DDBJ databases">
        <authorList>
            <person name="Xamxidin M."/>
            <person name="Wu M."/>
        </authorList>
    </citation>
    <scope>NUCLEOTIDE SEQUENCE [LARGE SCALE GENOMIC DNA]</scope>
    <source>
        <strain evidence="13 14">NBRC 111650</strain>
    </source>
</reference>
<keyword evidence="3" id="KW-1003">Cell membrane</keyword>
<dbReference type="SUPFAM" id="SSF54523">
    <property type="entry name" value="Pili subunits"/>
    <property type="match status" value="1"/>
</dbReference>
<keyword evidence="8 11" id="KW-0472">Membrane</keyword>
<evidence type="ECO:0000256" key="11">
    <source>
        <dbReference type="SAM" id="Phobius"/>
    </source>
</evidence>
<keyword evidence="7 11" id="KW-1133">Transmembrane helix</keyword>
<feature type="transmembrane region" description="Helical" evidence="11">
    <location>
        <begin position="6"/>
        <end position="28"/>
    </location>
</feature>
<feature type="domain" description="General secretion pathway GspH" evidence="12">
    <location>
        <begin position="42"/>
        <end position="131"/>
    </location>
</feature>
<evidence type="ECO:0000256" key="5">
    <source>
        <dbReference type="ARBA" id="ARBA00022519"/>
    </source>
</evidence>
<proteinExistence type="inferred from homology"/>
<comment type="caution">
    <text evidence="13">The sequence shown here is derived from an EMBL/GenBank/DDBJ whole genome shotgun (WGS) entry which is preliminary data.</text>
</comment>
<sequence>MTHHRGFTLLELLVVVVVLSIATGLIVVKGTPGDGNLLESDARQLAQLLRVAQQEALLKSKSIRFVAGNNGYEFQELTGARWVPVKTEAALRPRLWGHGPLTTQLLVEGSPNSYLTLERSPDLTRRTVVLQKNRTRLVLESRNGGPFVASKPQVVLTEAPNR</sequence>
<evidence type="ECO:0000259" key="12">
    <source>
        <dbReference type="Pfam" id="PF12019"/>
    </source>
</evidence>
<protein>
    <recommendedName>
        <fullName evidence="2">Type II secretion system protein H</fullName>
    </recommendedName>
    <alternativeName>
        <fullName evidence="10">General secretion pathway protein H</fullName>
    </alternativeName>
</protein>
<evidence type="ECO:0000313" key="13">
    <source>
        <dbReference type="EMBL" id="MCQ8897639.1"/>
    </source>
</evidence>
<name>A0ABT1WLB9_9BURK</name>
<keyword evidence="14" id="KW-1185">Reference proteome</keyword>
<accession>A0ABT1WLB9</accession>
<evidence type="ECO:0000256" key="1">
    <source>
        <dbReference type="ARBA" id="ARBA00004377"/>
    </source>
</evidence>
<evidence type="ECO:0000256" key="3">
    <source>
        <dbReference type="ARBA" id="ARBA00022475"/>
    </source>
</evidence>
<dbReference type="PROSITE" id="PS00409">
    <property type="entry name" value="PROKAR_NTER_METHYL"/>
    <property type="match status" value="1"/>
</dbReference>
<gene>
    <name evidence="13" type="ORF">NQT62_14450</name>
</gene>
<evidence type="ECO:0000256" key="2">
    <source>
        <dbReference type="ARBA" id="ARBA00021549"/>
    </source>
</evidence>
<organism evidence="13 14">
    <name type="scientific">Limnobacter humi</name>
    <dbReference type="NCBI Taxonomy" id="1778671"/>
    <lineage>
        <taxon>Bacteria</taxon>
        <taxon>Pseudomonadati</taxon>
        <taxon>Pseudomonadota</taxon>
        <taxon>Betaproteobacteria</taxon>
        <taxon>Burkholderiales</taxon>
        <taxon>Burkholderiaceae</taxon>
        <taxon>Limnobacter</taxon>
    </lineage>
</organism>
<dbReference type="InterPro" id="IPR045584">
    <property type="entry name" value="Pilin-like"/>
</dbReference>
<dbReference type="Gene3D" id="3.55.40.10">
    <property type="entry name" value="minor pseudopilin epsh domain"/>
    <property type="match status" value="1"/>
</dbReference>
<evidence type="ECO:0000256" key="8">
    <source>
        <dbReference type="ARBA" id="ARBA00023136"/>
    </source>
</evidence>
<dbReference type="EMBL" id="JANIGO010000006">
    <property type="protein sequence ID" value="MCQ8897639.1"/>
    <property type="molecule type" value="Genomic_DNA"/>
</dbReference>
<evidence type="ECO:0000256" key="7">
    <source>
        <dbReference type="ARBA" id="ARBA00022989"/>
    </source>
</evidence>
<evidence type="ECO:0000256" key="10">
    <source>
        <dbReference type="ARBA" id="ARBA00030775"/>
    </source>
</evidence>
<dbReference type="InterPro" id="IPR012902">
    <property type="entry name" value="N_methyl_site"/>
</dbReference>
<evidence type="ECO:0000256" key="4">
    <source>
        <dbReference type="ARBA" id="ARBA00022481"/>
    </source>
</evidence>
<comment type="subcellular location">
    <subcellularLocation>
        <location evidence="1">Cell inner membrane</location>
        <topology evidence="1">Single-pass membrane protein</topology>
    </subcellularLocation>
</comment>
<evidence type="ECO:0000256" key="9">
    <source>
        <dbReference type="ARBA" id="ARBA00025772"/>
    </source>
</evidence>
<dbReference type="InterPro" id="IPR022346">
    <property type="entry name" value="T2SS_GspH"/>
</dbReference>
<keyword evidence="4" id="KW-0488">Methylation</keyword>
<dbReference type="Pfam" id="PF12019">
    <property type="entry name" value="GspH"/>
    <property type="match status" value="1"/>
</dbReference>